<feature type="compositionally biased region" description="Basic and acidic residues" evidence="1">
    <location>
        <begin position="160"/>
        <end position="172"/>
    </location>
</feature>
<feature type="region of interest" description="Disordered" evidence="1">
    <location>
        <begin position="148"/>
        <end position="172"/>
    </location>
</feature>
<name>A0A9Q1KHS1_9CARY</name>
<dbReference type="OrthoDB" id="1751168at2759"/>
<evidence type="ECO:0000313" key="3">
    <source>
        <dbReference type="Proteomes" id="UP001153076"/>
    </source>
</evidence>
<dbReference type="AlphaFoldDB" id="A0A9Q1KHS1"/>
<keyword evidence="3" id="KW-1185">Reference proteome</keyword>
<dbReference type="EMBL" id="JAKOGI010000127">
    <property type="protein sequence ID" value="KAJ8443076.1"/>
    <property type="molecule type" value="Genomic_DNA"/>
</dbReference>
<gene>
    <name evidence="2" type="ORF">Cgig2_004281</name>
</gene>
<proteinExistence type="predicted"/>
<reference evidence="2" key="1">
    <citation type="submission" date="2022-04" db="EMBL/GenBank/DDBJ databases">
        <title>Carnegiea gigantea Genome sequencing and assembly v2.</title>
        <authorList>
            <person name="Copetti D."/>
            <person name="Sanderson M.J."/>
            <person name="Burquez A."/>
            <person name="Wojciechowski M.F."/>
        </authorList>
    </citation>
    <scope>NUCLEOTIDE SEQUENCE</scope>
    <source>
        <strain evidence="2">SGP5-SGP5p</strain>
        <tissue evidence="2">Aerial part</tissue>
    </source>
</reference>
<sequence>MGANSVYFVSSMKYVKIALTRSTLETIFGLKFTESTSSTLTRKTAKDLCLTQFANPKRVHLTKNSILATLAEGLERLREDHAELRPRVDITHTEMGLFSRKLDYLIRMTNLGHHGAKLAWLGETIFEIQRDFEIGEDAGASEVGETQVFSSASGQGGRGRVSEFEPKYEFKT</sequence>
<evidence type="ECO:0000256" key="1">
    <source>
        <dbReference type="SAM" id="MobiDB-lite"/>
    </source>
</evidence>
<comment type="caution">
    <text evidence="2">The sequence shown here is derived from an EMBL/GenBank/DDBJ whole genome shotgun (WGS) entry which is preliminary data.</text>
</comment>
<dbReference type="Proteomes" id="UP001153076">
    <property type="component" value="Unassembled WGS sequence"/>
</dbReference>
<organism evidence="2 3">
    <name type="scientific">Carnegiea gigantea</name>
    <dbReference type="NCBI Taxonomy" id="171969"/>
    <lineage>
        <taxon>Eukaryota</taxon>
        <taxon>Viridiplantae</taxon>
        <taxon>Streptophyta</taxon>
        <taxon>Embryophyta</taxon>
        <taxon>Tracheophyta</taxon>
        <taxon>Spermatophyta</taxon>
        <taxon>Magnoliopsida</taxon>
        <taxon>eudicotyledons</taxon>
        <taxon>Gunneridae</taxon>
        <taxon>Pentapetalae</taxon>
        <taxon>Caryophyllales</taxon>
        <taxon>Cactineae</taxon>
        <taxon>Cactaceae</taxon>
        <taxon>Cactoideae</taxon>
        <taxon>Echinocereeae</taxon>
        <taxon>Carnegiea</taxon>
    </lineage>
</organism>
<accession>A0A9Q1KHS1</accession>
<evidence type="ECO:0000313" key="2">
    <source>
        <dbReference type="EMBL" id="KAJ8443076.1"/>
    </source>
</evidence>
<protein>
    <submittedName>
        <fullName evidence="2">Uncharacterized protein</fullName>
    </submittedName>
</protein>